<accession>A0AAD3SKZ8</accession>
<comment type="caution">
    <text evidence="1">The sequence shown here is derived from an EMBL/GenBank/DDBJ whole genome shotgun (WGS) entry which is preliminary data.</text>
</comment>
<proteinExistence type="predicted"/>
<gene>
    <name evidence="1" type="ORF">Nepgr_015374</name>
</gene>
<sequence>MGLPFAISLNFFKPSRPDSSNSEASDLRFCKSPPTRTPLLMMISGLVEDFVAVAEERWQLSVGDILRYGRKVIRLDTLMDIGFIGPPFAWSNGQILESCIVCIDVHGQIDSP</sequence>
<keyword evidence="2" id="KW-1185">Reference proteome</keyword>
<evidence type="ECO:0000313" key="2">
    <source>
        <dbReference type="Proteomes" id="UP001279734"/>
    </source>
</evidence>
<name>A0AAD3SKZ8_NEPGR</name>
<dbReference type="Proteomes" id="UP001279734">
    <property type="component" value="Unassembled WGS sequence"/>
</dbReference>
<protein>
    <submittedName>
        <fullName evidence="1">Uncharacterized protein</fullName>
    </submittedName>
</protein>
<organism evidence="1 2">
    <name type="scientific">Nepenthes gracilis</name>
    <name type="common">Slender pitcher plant</name>
    <dbReference type="NCBI Taxonomy" id="150966"/>
    <lineage>
        <taxon>Eukaryota</taxon>
        <taxon>Viridiplantae</taxon>
        <taxon>Streptophyta</taxon>
        <taxon>Embryophyta</taxon>
        <taxon>Tracheophyta</taxon>
        <taxon>Spermatophyta</taxon>
        <taxon>Magnoliopsida</taxon>
        <taxon>eudicotyledons</taxon>
        <taxon>Gunneridae</taxon>
        <taxon>Pentapetalae</taxon>
        <taxon>Caryophyllales</taxon>
        <taxon>Nepenthaceae</taxon>
        <taxon>Nepenthes</taxon>
    </lineage>
</organism>
<dbReference type="AlphaFoldDB" id="A0AAD3SKZ8"/>
<evidence type="ECO:0000313" key="1">
    <source>
        <dbReference type="EMBL" id="GMH13533.1"/>
    </source>
</evidence>
<dbReference type="EMBL" id="BSYO01000013">
    <property type="protein sequence ID" value="GMH13533.1"/>
    <property type="molecule type" value="Genomic_DNA"/>
</dbReference>
<reference evidence="1" key="1">
    <citation type="submission" date="2023-05" db="EMBL/GenBank/DDBJ databases">
        <title>Nepenthes gracilis genome sequencing.</title>
        <authorList>
            <person name="Fukushima K."/>
        </authorList>
    </citation>
    <scope>NUCLEOTIDE SEQUENCE</scope>
    <source>
        <strain evidence="1">SING2019-196</strain>
    </source>
</reference>